<dbReference type="AlphaFoldDB" id="A0A445HEH8"/>
<dbReference type="Pfam" id="PF00646">
    <property type="entry name" value="F-box"/>
    <property type="match status" value="1"/>
</dbReference>
<name>A0A445HEH8_GLYSO</name>
<dbReference type="PROSITE" id="PS50181">
    <property type="entry name" value="FBOX"/>
    <property type="match status" value="1"/>
</dbReference>
<dbReference type="InterPro" id="IPR013187">
    <property type="entry name" value="F-box-assoc_dom_typ3"/>
</dbReference>
<accession>A0A445HEH8</accession>
<organism evidence="2 3">
    <name type="scientific">Glycine soja</name>
    <name type="common">Wild soybean</name>
    <dbReference type="NCBI Taxonomy" id="3848"/>
    <lineage>
        <taxon>Eukaryota</taxon>
        <taxon>Viridiplantae</taxon>
        <taxon>Streptophyta</taxon>
        <taxon>Embryophyta</taxon>
        <taxon>Tracheophyta</taxon>
        <taxon>Spermatophyta</taxon>
        <taxon>Magnoliopsida</taxon>
        <taxon>eudicotyledons</taxon>
        <taxon>Gunneridae</taxon>
        <taxon>Pentapetalae</taxon>
        <taxon>rosids</taxon>
        <taxon>fabids</taxon>
        <taxon>Fabales</taxon>
        <taxon>Fabaceae</taxon>
        <taxon>Papilionoideae</taxon>
        <taxon>50 kb inversion clade</taxon>
        <taxon>NPAAA clade</taxon>
        <taxon>indigoferoid/millettioid clade</taxon>
        <taxon>Phaseoleae</taxon>
        <taxon>Glycine</taxon>
        <taxon>Glycine subgen. Soja</taxon>
    </lineage>
</organism>
<dbReference type="NCBIfam" id="TIGR01640">
    <property type="entry name" value="F_box_assoc_1"/>
    <property type="match status" value="1"/>
</dbReference>
<gene>
    <name evidence="2" type="ORF">D0Y65_036395</name>
</gene>
<evidence type="ECO:0000313" key="3">
    <source>
        <dbReference type="Proteomes" id="UP000289340"/>
    </source>
</evidence>
<dbReference type="EMBL" id="QZWG01000013">
    <property type="protein sequence ID" value="RZB72007.1"/>
    <property type="molecule type" value="Genomic_DNA"/>
</dbReference>
<evidence type="ECO:0000259" key="1">
    <source>
        <dbReference type="PROSITE" id="PS50181"/>
    </source>
</evidence>
<protein>
    <submittedName>
        <fullName evidence="2">F-box protein CPR1</fullName>
    </submittedName>
</protein>
<evidence type="ECO:0000313" key="2">
    <source>
        <dbReference type="EMBL" id="RZB72007.1"/>
    </source>
</evidence>
<dbReference type="PANTHER" id="PTHR31111">
    <property type="entry name" value="BNAA05G37150D PROTEIN-RELATED"/>
    <property type="match status" value="1"/>
</dbReference>
<keyword evidence="3" id="KW-1185">Reference proteome</keyword>
<dbReference type="Proteomes" id="UP000289340">
    <property type="component" value="Chromosome 13"/>
</dbReference>
<dbReference type="Pfam" id="PF08268">
    <property type="entry name" value="FBA_3"/>
    <property type="match status" value="1"/>
</dbReference>
<feature type="domain" description="F-box" evidence="1">
    <location>
        <begin position="4"/>
        <end position="49"/>
    </location>
</feature>
<comment type="caution">
    <text evidence="2">The sequence shown here is derived from an EMBL/GenBank/DDBJ whole genome shotgun (WGS) entry which is preliminary data.</text>
</comment>
<feature type="non-terminal residue" evidence="2">
    <location>
        <position position="1"/>
    </location>
</feature>
<dbReference type="Gene3D" id="1.20.1280.50">
    <property type="match status" value="1"/>
</dbReference>
<dbReference type="InterPro" id="IPR036047">
    <property type="entry name" value="F-box-like_dom_sf"/>
</dbReference>
<proteinExistence type="predicted"/>
<dbReference type="PANTHER" id="PTHR31111:SF136">
    <property type="entry name" value="F-BOX ASSOCIATED DOMAIN-CONTAINING PROTEIN"/>
    <property type="match status" value="1"/>
</dbReference>
<dbReference type="SMART" id="SM00256">
    <property type="entry name" value="FBOX"/>
    <property type="match status" value="1"/>
</dbReference>
<dbReference type="CDD" id="cd22157">
    <property type="entry name" value="F-box_AtFBW1-like"/>
    <property type="match status" value="1"/>
</dbReference>
<reference evidence="2 3" key="1">
    <citation type="submission" date="2018-09" db="EMBL/GenBank/DDBJ databases">
        <title>A high-quality reference genome of wild soybean provides a powerful tool to mine soybean genomes.</title>
        <authorList>
            <person name="Xie M."/>
            <person name="Chung C.Y.L."/>
            <person name="Li M.-W."/>
            <person name="Wong F.-L."/>
            <person name="Chan T.-F."/>
            <person name="Lam H.-M."/>
        </authorList>
    </citation>
    <scope>NUCLEOTIDE SEQUENCE [LARGE SCALE GENOMIC DNA]</scope>
    <source>
        <strain evidence="3">cv. W05</strain>
        <tissue evidence="2">Hypocotyl of etiolated seedlings</tissue>
    </source>
</reference>
<dbReference type="SUPFAM" id="SSF81383">
    <property type="entry name" value="F-box domain"/>
    <property type="match status" value="1"/>
</dbReference>
<dbReference type="InterPro" id="IPR017451">
    <property type="entry name" value="F-box-assoc_interact_dom"/>
</dbReference>
<sequence>ENESCAGAFLPGDVTVKILSWLPVKALLRFRCVCKSWKSLLLDLSFVKLHLQRSYCRDTPVLFTLLNSNSKEEQCSLHYYCSMQRLLDNPLSAIDDGDLPFNQKPCRFWNPATRLRSKKSPCIMCYIHTLIGFGYNDSSDTYKVVAVVKKSRAITELRVCCLGDNCWRKIATWTDFLRAIHTKGLFMSNTLNWVGRLYTTHQNAIFSFDIRKETYRYLSLPVDVDVLSDDTVIGVLGGCLCLSHDYKRTRLAIWQMKEFGVEKSRTPLKKVSYEHLQISTSSSWMAMHANSDVRLVASKSEFGLVLYNRRENRVKPNGMFSKTVILESTQYVESLVLPYRI</sequence>
<dbReference type="InterPro" id="IPR001810">
    <property type="entry name" value="F-box_dom"/>
</dbReference>